<evidence type="ECO:0008006" key="3">
    <source>
        <dbReference type="Google" id="ProtNLM"/>
    </source>
</evidence>
<dbReference type="Proteomes" id="UP000594262">
    <property type="component" value="Unplaced"/>
</dbReference>
<accession>A0A7M5TQ60</accession>
<dbReference type="Gene3D" id="1.10.1410.20">
    <property type="entry name" value="2'-5'-oligoadenylate synthetase 1, domain 2"/>
    <property type="match status" value="1"/>
</dbReference>
<dbReference type="GO" id="GO:0001730">
    <property type="term" value="F:2'-5'-oligoadenylate synthetase activity"/>
    <property type="evidence" value="ECO:0007669"/>
    <property type="project" value="TreeGrafter"/>
</dbReference>
<dbReference type="Gene3D" id="3.30.460.10">
    <property type="entry name" value="Beta Polymerase, domain 2"/>
    <property type="match status" value="1"/>
</dbReference>
<dbReference type="AlphaFoldDB" id="A0A7M5TQ60"/>
<dbReference type="PANTHER" id="PTHR11258:SF11">
    <property type="entry name" value="C2H2-TYPE DOMAIN-CONTAINING PROTEIN"/>
    <property type="match status" value="1"/>
</dbReference>
<proteinExistence type="predicted"/>
<dbReference type="GO" id="GO:0003725">
    <property type="term" value="F:double-stranded RNA binding"/>
    <property type="evidence" value="ECO:0007669"/>
    <property type="project" value="TreeGrafter"/>
</dbReference>
<dbReference type="GeneID" id="136813116"/>
<dbReference type="RefSeq" id="XP_066925742.1">
    <property type="nucleotide sequence ID" value="XM_067069641.1"/>
</dbReference>
<evidence type="ECO:0000313" key="1">
    <source>
        <dbReference type="EnsemblMetazoa" id="CLYHEMP000189.1"/>
    </source>
</evidence>
<keyword evidence="2" id="KW-1185">Reference proteome</keyword>
<dbReference type="InterPro" id="IPR043519">
    <property type="entry name" value="NT_sf"/>
</dbReference>
<sequence length="450" mass="51574">MEEKLERYIQSYVDECKPSQNEISQGKKVMNNIFRLLQASRKYSIDRERLAGSTAKKTAISGHIDFDCVVFVNPQDKQGFNVKIPEVLDNFEEILISNEKFDLEEKDFRKTPRRNPSTLQVTIDDIGFDICVGLNQTYHSNHRDKKGQSVAFVERSIEFTKQKSAFAHEVARLAKFWNKTIVLELLTPNSYVSGRSTIMELIAFAAAAEAAEEEKHARHRLSHLNAFRKFLVMLRDIEELKISHRNFWSSNGIPNVGNHMAPYLIDPSDPENDLLETIKPEIRTIFSQCASTTLERLGLYEMGGINDIFEMYPSWHGNKFARWEPKNWLVGTVTTNSAFVDLKYNKGMVNNNQHNGRVKWLEKYLIPLVKRAVIESVHKEKEKINSTVSSTSTSLNKKVVKEKVESSIDEEILKTDTKWSPSSEGDESRMVTITIPYNDAGKNAIRISFD</sequence>
<dbReference type="PANTHER" id="PTHR11258">
    <property type="entry name" value="2-5 OLIGOADENYLATE SYNTHETASE"/>
    <property type="match status" value="1"/>
</dbReference>
<name>A0A7M5TQ60_9CNID</name>
<dbReference type="EnsemblMetazoa" id="CLYHEMT000189.1">
    <property type="protein sequence ID" value="CLYHEMP000189.1"/>
    <property type="gene ID" value="CLYHEMG000189"/>
</dbReference>
<organism evidence="1 2">
    <name type="scientific">Clytia hemisphaerica</name>
    <dbReference type="NCBI Taxonomy" id="252671"/>
    <lineage>
        <taxon>Eukaryota</taxon>
        <taxon>Metazoa</taxon>
        <taxon>Cnidaria</taxon>
        <taxon>Hydrozoa</taxon>
        <taxon>Hydroidolina</taxon>
        <taxon>Leptothecata</taxon>
        <taxon>Obeliida</taxon>
        <taxon>Clytiidae</taxon>
        <taxon>Clytia</taxon>
    </lineage>
</organism>
<dbReference type="GO" id="GO:0005829">
    <property type="term" value="C:cytosol"/>
    <property type="evidence" value="ECO:0007669"/>
    <property type="project" value="TreeGrafter"/>
</dbReference>
<dbReference type="SUPFAM" id="SSF81301">
    <property type="entry name" value="Nucleotidyltransferase"/>
    <property type="match status" value="1"/>
</dbReference>
<dbReference type="GO" id="GO:0016020">
    <property type="term" value="C:membrane"/>
    <property type="evidence" value="ECO:0007669"/>
    <property type="project" value="TreeGrafter"/>
</dbReference>
<dbReference type="GO" id="GO:0005654">
    <property type="term" value="C:nucleoplasm"/>
    <property type="evidence" value="ECO:0007669"/>
    <property type="project" value="TreeGrafter"/>
</dbReference>
<evidence type="ECO:0000313" key="2">
    <source>
        <dbReference type="Proteomes" id="UP000594262"/>
    </source>
</evidence>
<dbReference type="OrthoDB" id="9978031at2759"/>
<protein>
    <recommendedName>
        <fullName evidence="3">Nucleotidyltransferase</fullName>
    </recommendedName>
</protein>
<reference evidence="1" key="1">
    <citation type="submission" date="2021-01" db="UniProtKB">
        <authorList>
            <consortium name="EnsemblMetazoa"/>
        </authorList>
    </citation>
    <scope>IDENTIFICATION</scope>
</reference>